<dbReference type="SMART" id="SM00091">
    <property type="entry name" value="PAS"/>
    <property type="match status" value="1"/>
</dbReference>
<evidence type="ECO:0000259" key="10">
    <source>
        <dbReference type="PROSITE" id="PS50113"/>
    </source>
</evidence>
<dbReference type="InterPro" id="IPR005467">
    <property type="entry name" value="His_kinase_dom"/>
</dbReference>
<comment type="caution">
    <text evidence="11">The sequence shown here is derived from an EMBL/GenBank/DDBJ whole genome shotgun (WGS) entry which is preliminary data.</text>
</comment>
<name>A0A0G1HM52_9BACT</name>
<dbReference type="InterPro" id="IPR004358">
    <property type="entry name" value="Sig_transdc_His_kin-like_C"/>
</dbReference>
<evidence type="ECO:0000313" key="11">
    <source>
        <dbReference type="EMBL" id="KKT48276.1"/>
    </source>
</evidence>
<evidence type="ECO:0000256" key="5">
    <source>
        <dbReference type="ARBA" id="ARBA00022777"/>
    </source>
</evidence>
<dbReference type="InterPro" id="IPR050351">
    <property type="entry name" value="BphY/WalK/GraS-like"/>
</dbReference>
<dbReference type="CDD" id="cd00075">
    <property type="entry name" value="HATPase"/>
    <property type="match status" value="1"/>
</dbReference>
<dbReference type="InterPro" id="IPR035965">
    <property type="entry name" value="PAS-like_dom_sf"/>
</dbReference>
<dbReference type="PROSITE" id="PS50109">
    <property type="entry name" value="HIS_KIN"/>
    <property type="match status" value="1"/>
</dbReference>
<dbReference type="SUPFAM" id="SSF55874">
    <property type="entry name" value="ATPase domain of HSP90 chaperone/DNA topoisomerase II/histidine kinase"/>
    <property type="match status" value="1"/>
</dbReference>
<organism evidence="11 12">
    <name type="scientific">Candidatus Collierbacteria bacterium GW2011_GWC2_44_18</name>
    <dbReference type="NCBI Taxonomy" id="1618392"/>
    <lineage>
        <taxon>Bacteria</taxon>
        <taxon>Candidatus Collieribacteriota</taxon>
    </lineage>
</organism>
<keyword evidence="6" id="KW-0902">Two-component regulatory system</keyword>
<evidence type="ECO:0000259" key="8">
    <source>
        <dbReference type="PROSITE" id="PS50109"/>
    </source>
</evidence>
<dbReference type="InterPro" id="IPR003594">
    <property type="entry name" value="HATPase_dom"/>
</dbReference>
<evidence type="ECO:0000256" key="4">
    <source>
        <dbReference type="ARBA" id="ARBA00022679"/>
    </source>
</evidence>
<sequence length="396" mass="44777">MSIMPDCIKRDMVNLALEVSEASLKTLNTKILSEKQKMEAVLRDIGDAVFVTDSEKRIVLANTAMEKLFGLSEEEMVGKKIKEVIKLSYESSGKQPNDLIDAVFKKKKLVRPLETLIVRKKDGTRISVDGVASPIIDQNEKMVGTVWVLRDVTKQRELEKIREDFISMASHQMRTPLTGIKWFIELLRGEATKTSSKSIVKYINSIGESNQRLIDLVDDLLVTNKNGRGSDVRNPENYSIKKICQGAVDLQSRLFAEKNIQLDGMDQIPEKYEMGVDKIQMIQVFGNLLNNAGRYSPIGSKIDIRLEKKGENYLFSIKDRGLGIPESQKSRIFEKFFRADNVAENVPGSGLGLYLTKGIVEGYGGKIWFDSKEGTGTTFFVKLPIKQKKEWITKRR</sequence>
<protein>
    <recommendedName>
        <fullName evidence="2">histidine kinase</fullName>
        <ecNumber evidence="2">2.7.13.3</ecNumber>
    </recommendedName>
</protein>
<evidence type="ECO:0000256" key="6">
    <source>
        <dbReference type="ARBA" id="ARBA00023012"/>
    </source>
</evidence>
<evidence type="ECO:0000256" key="2">
    <source>
        <dbReference type="ARBA" id="ARBA00012438"/>
    </source>
</evidence>
<dbReference type="SMART" id="SM00387">
    <property type="entry name" value="HATPase_c"/>
    <property type="match status" value="1"/>
</dbReference>
<dbReference type="CDD" id="cd00082">
    <property type="entry name" value="HisKA"/>
    <property type="match status" value="1"/>
</dbReference>
<keyword evidence="7" id="KW-0472">Membrane</keyword>
<keyword evidence="3" id="KW-0597">Phosphoprotein</keyword>
<dbReference type="AlphaFoldDB" id="A0A0G1HM52"/>
<dbReference type="Proteomes" id="UP000034172">
    <property type="component" value="Unassembled WGS sequence"/>
</dbReference>
<keyword evidence="5" id="KW-0418">Kinase</keyword>
<dbReference type="PANTHER" id="PTHR45453">
    <property type="entry name" value="PHOSPHATE REGULON SENSOR PROTEIN PHOR"/>
    <property type="match status" value="1"/>
</dbReference>
<reference evidence="11 12" key="1">
    <citation type="journal article" date="2015" name="Nature">
        <title>rRNA introns, odd ribosomes, and small enigmatic genomes across a large radiation of phyla.</title>
        <authorList>
            <person name="Brown C.T."/>
            <person name="Hug L.A."/>
            <person name="Thomas B.C."/>
            <person name="Sharon I."/>
            <person name="Castelle C.J."/>
            <person name="Singh A."/>
            <person name="Wilkins M.J."/>
            <person name="Williams K.H."/>
            <person name="Banfield J.F."/>
        </authorList>
    </citation>
    <scope>NUCLEOTIDE SEQUENCE [LARGE SCALE GENOMIC DNA]</scope>
</reference>
<comment type="catalytic activity">
    <reaction evidence="1">
        <text>ATP + protein L-histidine = ADP + protein N-phospho-L-histidine.</text>
        <dbReference type="EC" id="2.7.13.3"/>
    </reaction>
</comment>
<dbReference type="Gene3D" id="3.30.450.20">
    <property type="entry name" value="PAS domain"/>
    <property type="match status" value="1"/>
</dbReference>
<dbReference type="FunFam" id="3.30.565.10:FF:000006">
    <property type="entry name" value="Sensor histidine kinase WalK"/>
    <property type="match status" value="1"/>
</dbReference>
<dbReference type="GO" id="GO:0004721">
    <property type="term" value="F:phosphoprotein phosphatase activity"/>
    <property type="evidence" value="ECO:0007669"/>
    <property type="project" value="TreeGrafter"/>
</dbReference>
<proteinExistence type="predicted"/>
<dbReference type="NCBIfam" id="TIGR00229">
    <property type="entry name" value="sensory_box"/>
    <property type="match status" value="1"/>
</dbReference>
<evidence type="ECO:0000259" key="9">
    <source>
        <dbReference type="PROSITE" id="PS50112"/>
    </source>
</evidence>
<dbReference type="SMART" id="SM00388">
    <property type="entry name" value="HisKA"/>
    <property type="match status" value="1"/>
</dbReference>
<dbReference type="EMBL" id="LCIE01000034">
    <property type="protein sequence ID" value="KKT48276.1"/>
    <property type="molecule type" value="Genomic_DNA"/>
</dbReference>
<dbReference type="Pfam" id="PF00512">
    <property type="entry name" value="HisKA"/>
    <property type="match status" value="1"/>
</dbReference>
<dbReference type="InterPro" id="IPR003661">
    <property type="entry name" value="HisK_dim/P_dom"/>
</dbReference>
<dbReference type="GO" id="GO:0000155">
    <property type="term" value="F:phosphorelay sensor kinase activity"/>
    <property type="evidence" value="ECO:0007669"/>
    <property type="project" value="InterPro"/>
</dbReference>
<dbReference type="Pfam" id="PF00989">
    <property type="entry name" value="PAS"/>
    <property type="match status" value="1"/>
</dbReference>
<dbReference type="InterPro" id="IPR000700">
    <property type="entry name" value="PAS-assoc_C"/>
</dbReference>
<feature type="domain" description="Histidine kinase" evidence="8">
    <location>
        <begin position="168"/>
        <end position="387"/>
    </location>
</feature>
<feature type="domain" description="PAC" evidence="10">
    <location>
        <begin position="111"/>
        <end position="164"/>
    </location>
</feature>
<dbReference type="PROSITE" id="PS50113">
    <property type="entry name" value="PAC"/>
    <property type="match status" value="1"/>
</dbReference>
<keyword evidence="4" id="KW-0808">Transferase</keyword>
<dbReference type="InterPro" id="IPR036890">
    <property type="entry name" value="HATPase_C_sf"/>
</dbReference>
<dbReference type="InterPro" id="IPR001610">
    <property type="entry name" value="PAC"/>
</dbReference>
<dbReference type="EC" id="2.7.13.3" evidence="2"/>
<evidence type="ECO:0000256" key="7">
    <source>
        <dbReference type="ARBA" id="ARBA00023136"/>
    </source>
</evidence>
<dbReference type="SUPFAM" id="SSF55785">
    <property type="entry name" value="PYP-like sensor domain (PAS domain)"/>
    <property type="match status" value="1"/>
</dbReference>
<dbReference type="Gene3D" id="3.30.565.10">
    <property type="entry name" value="Histidine kinase-like ATPase, C-terminal domain"/>
    <property type="match status" value="1"/>
</dbReference>
<dbReference type="SMART" id="SM00086">
    <property type="entry name" value="PAC"/>
    <property type="match status" value="1"/>
</dbReference>
<dbReference type="PRINTS" id="PR00344">
    <property type="entry name" value="BCTRLSENSOR"/>
</dbReference>
<evidence type="ECO:0000256" key="1">
    <source>
        <dbReference type="ARBA" id="ARBA00000085"/>
    </source>
</evidence>
<dbReference type="STRING" id="1618392.UW41_C0034G0008"/>
<dbReference type="GO" id="GO:0006355">
    <property type="term" value="P:regulation of DNA-templated transcription"/>
    <property type="evidence" value="ECO:0007669"/>
    <property type="project" value="InterPro"/>
</dbReference>
<dbReference type="PANTHER" id="PTHR45453:SF1">
    <property type="entry name" value="PHOSPHATE REGULON SENSOR PROTEIN PHOR"/>
    <property type="match status" value="1"/>
</dbReference>
<dbReference type="SUPFAM" id="SSF47384">
    <property type="entry name" value="Homodimeric domain of signal transducing histidine kinase"/>
    <property type="match status" value="1"/>
</dbReference>
<feature type="domain" description="PAS" evidence="9">
    <location>
        <begin position="34"/>
        <end position="107"/>
    </location>
</feature>
<dbReference type="InterPro" id="IPR036097">
    <property type="entry name" value="HisK_dim/P_sf"/>
</dbReference>
<gene>
    <name evidence="11" type="ORF">UW41_C0034G0008</name>
</gene>
<dbReference type="GO" id="GO:0005886">
    <property type="term" value="C:plasma membrane"/>
    <property type="evidence" value="ECO:0007669"/>
    <property type="project" value="TreeGrafter"/>
</dbReference>
<dbReference type="Gene3D" id="1.10.287.130">
    <property type="match status" value="1"/>
</dbReference>
<accession>A0A0G1HM52</accession>
<evidence type="ECO:0000313" key="12">
    <source>
        <dbReference type="Proteomes" id="UP000034172"/>
    </source>
</evidence>
<dbReference type="CDD" id="cd00130">
    <property type="entry name" value="PAS"/>
    <property type="match status" value="1"/>
</dbReference>
<dbReference type="InterPro" id="IPR013767">
    <property type="entry name" value="PAS_fold"/>
</dbReference>
<evidence type="ECO:0000256" key="3">
    <source>
        <dbReference type="ARBA" id="ARBA00022553"/>
    </source>
</evidence>
<dbReference type="GO" id="GO:0016036">
    <property type="term" value="P:cellular response to phosphate starvation"/>
    <property type="evidence" value="ECO:0007669"/>
    <property type="project" value="TreeGrafter"/>
</dbReference>
<dbReference type="PROSITE" id="PS50112">
    <property type="entry name" value="PAS"/>
    <property type="match status" value="1"/>
</dbReference>
<dbReference type="InterPro" id="IPR000014">
    <property type="entry name" value="PAS"/>
</dbReference>
<dbReference type="Pfam" id="PF02518">
    <property type="entry name" value="HATPase_c"/>
    <property type="match status" value="1"/>
</dbReference>